<proteinExistence type="predicted"/>
<reference evidence="1" key="1">
    <citation type="submission" date="2021-04" db="EMBL/GenBank/DDBJ databases">
        <title>Devosia litorisediminis sp. nov., isolated from a sand dune.</title>
        <authorList>
            <person name="Park S."/>
            <person name="Yoon J.-H."/>
        </authorList>
    </citation>
    <scope>NUCLEOTIDE SEQUENCE</scope>
    <source>
        <strain evidence="1">BSSL-BM10</strain>
    </source>
</reference>
<keyword evidence="2" id="KW-1185">Reference proteome</keyword>
<dbReference type="RefSeq" id="WP_212658035.1">
    <property type="nucleotide sequence ID" value="NZ_JAGXTP010000001.1"/>
</dbReference>
<accession>A0A942E6S4</accession>
<dbReference type="AlphaFoldDB" id="A0A942E6S4"/>
<sequence length="156" mass="17845">MKAQVDRMTAELSERFRHYVRDLKIQLWSENGQVEFHTSFRLRRDQSVQDFKLSLPADLGQTDADRAMLVVGIFSLIGQRIRQSISTASRPNAPLARPPDTGPAVVERHRLIAKLQRDLDGLRKIPPKRREAECADEREQTCRALLWELGAGEGDR</sequence>
<dbReference type="EMBL" id="JAGXTP010000001">
    <property type="protein sequence ID" value="MBS3848492.1"/>
    <property type="molecule type" value="Genomic_DNA"/>
</dbReference>
<dbReference type="Proteomes" id="UP000678281">
    <property type="component" value="Unassembled WGS sequence"/>
</dbReference>
<gene>
    <name evidence="1" type="ORF">KD146_07235</name>
</gene>
<comment type="caution">
    <text evidence="1">The sequence shown here is derived from an EMBL/GenBank/DDBJ whole genome shotgun (WGS) entry which is preliminary data.</text>
</comment>
<organism evidence="1 2">
    <name type="scientific">Devosia litorisediminis</name>
    <dbReference type="NCBI Taxonomy" id="2829817"/>
    <lineage>
        <taxon>Bacteria</taxon>
        <taxon>Pseudomonadati</taxon>
        <taxon>Pseudomonadota</taxon>
        <taxon>Alphaproteobacteria</taxon>
        <taxon>Hyphomicrobiales</taxon>
        <taxon>Devosiaceae</taxon>
        <taxon>Devosia</taxon>
    </lineage>
</organism>
<evidence type="ECO:0000313" key="2">
    <source>
        <dbReference type="Proteomes" id="UP000678281"/>
    </source>
</evidence>
<name>A0A942E6S4_9HYPH</name>
<protein>
    <submittedName>
        <fullName evidence="1">Uncharacterized protein</fullName>
    </submittedName>
</protein>
<evidence type="ECO:0000313" key="1">
    <source>
        <dbReference type="EMBL" id="MBS3848492.1"/>
    </source>
</evidence>